<protein>
    <submittedName>
        <fullName evidence="2">Uncharacterized protein</fullName>
    </submittedName>
</protein>
<evidence type="ECO:0000313" key="3">
    <source>
        <dbReference type="Proteomes" id="UP000828251"/>
    </source>
</evidence>
<accession>A0A9D3UXE7</accession>
<dbReference type="EMBL" id="JAIQCV010000009">
    <property type="protein sequence ID" value="KAH1064202.1"/>
    <property type="molecule type" value="Genomic_DNA"/>
</dbReference>
<feature type="compositionally biased region" description="Basic and acidic residues" evidence="1">
    <location>
        <begin position="56"/>
        <end position="66"/>
    </location>
</feature>
<comment type="caution">
    <text evidence="2">The sequence shown here is derived from an EMBL/GenBank/DDBJ whole genome shotgun (WGS) entry which is preliminary data.</text>
</comment>
<dbReference type="Proteomes" id="UP000828251">
    <property type="component" value="Unassembled WGS sequence"/>
</dbReference>
<feature type="region of interest" description="Disordered" evidence="1">
    <location>
        <begin position="1"/>
        <end position="66"/>
    </location>
</feature>
<feature type="compositionally biased region" description="Polar residues" evidence="1">
    <location>
        <begin position="18"/>
        <end position="39"/>
    </location>
</feature>
<evidence type="ECO:0000313" key="2">
    <source>
        <dbReference type="EMBL" id="KAH1064202.1"/>
    </source>
</evidence>
<dbReference type="AlphaFoldDB" id="A0A9D3UXE7"/>
<keyword evidence="3" id="KW-1185">Reference proteome</keyword>
<gene>
    <name evidence="2" type="ORF">J1N35_029189</name>
</gene>
<proteinExistence type="predicted"/>
<name>A0A9D3UXE7_9ROSI</name>
<reference evidence="2 3" key="1">
    <citation type="journal article" date="2021" name="Plant Biotechnol. J.">
        <title>Multi-omics assisted identification of the key and species-specific regulatory components of drought-tolerant mechanisms in Gossypium stocksii.</title>
        <authorList>
            <person name="Yu D."/>
            <person name="Ke L."/>
            <person name="Zhang D."/>
            <person name="Wu Y."/>
            <person name="Sun Y."/>
            <person name="Mei J."/>
            <person name="Sun J."/>
            <person name="Sun Y."/>
        </authorList>
    </citation>
    <scope>NUCLEOTIDE SEQUENCE [LARGE SCALE GENOMIC DNA]</scope>
    <source>
        <strain evidence="3">cv. E1</strain>
        <tissue evidence="2">Leaf</tissue>
    </source>
</reference>
<sequence length="66" mass="7456">MDLSIGDFRWPQPPPFWTTLTDVDPSDTNQPTQEGPSTSRGKEMRIVSDENDGSLDEFHDDTFANL</sequence>
<evidence type="ECO:0000256" key="1">
    <source>
        <dbReference type="SAM" id="MobiDB-lite"/>
    </source>
</evidence>
<organism evidence="2 3">
    <name type="scientific">Gossypium stocksii</name>
    <dbReference type="NCBI Taxonomy" id="47602"/>
    <lineage>
        <taxon>Eukaryota</taxon>
        <taxon>Viridiplantae</taxon>
        <taxon>Streptophyta</taxon>
        <taxon>Embryophyta</taxon>
        <taxon>Tracheophyta</taxon>
        <taxon>Spermatophyta</taxon>
        <taxon>Magnoliopsida</taxon>
        <taxon>eudicotyledons</taxon>
        <taxon>Gunneridae</taxon>
        <taxon>Pentapetalae</taxon>
        <taxon>rosids</taxon>
        <taxon>malvids</taxon>
        <taxon>Malvales</taxon>
        <taxon>Malvaceae</taxon>
        <taxon>Malvoideae</taxon>
        <taxon>Gossypium</taxon>
    </lineage>
</organism>